<dbReference type="GO" id="GO:0005615">
    <property type="term" value="C:extracellular space"/>
    <property type="evidence" value="ECO:0007669"/>
    <property type="project" value="TreeGrafter"/>
</dbReference>
<dbReference type="InterPro" id="IPR008969">
    <property type="entry name" value="CarboxyPept-like_regulatory"/>
</dbReference>
<dbReference type="EMBL" id="AOID01000051">
    <property type="protein sequence ID" value="ELY64479.1"/>
    <property type="molecule type" value="Genomic_DNA"/>
</dbReference>
<dbReference type="PANTHER" id="PTHR11532:SF57">
    <property type="entry name" value="CARBOXYPEPTIDASE D, B"/>
    <property type="match status" value="1"/>
</dbReference>
<dbReference type="PANTHER" id="PTHR11532">
    <property type="entry name" value="PROTEASE M14 CARBOXYPEPTIDASE"/>
    <property type="match status" value="1"/>
</dbReference>
<name>L9XRR1_9EURY</name>
<reference evidence="1 2" key="1">
    <citation type="journal article" date="2014" name="PLoS Genet.">
        <title>Phylogenetically driven sequencing of extremely halophilic archaea reveals strategies for static and dynamic osmo-response.</title>
        <authorList>
            <person name="Becker E.A."/>
            <person name="Seitzer P.M."/>
            <person name="Tritt A."/>
            <person name="Larsen D."/>
            <person name="Krusor M."/>
            <person name="Yao A.I."/>
            <person name="Wu D."/>
            <person name="Madern D."/>
            <person name="Eisen J.A."/>
            <person name="Darling A.E."/>
            <person name="Facciotti M.T."/>
        </authorList>
    </citation>
    <scope>NUCLEOTIDE SEQUENCE [LARGE SCALE GENOMIC DNA]</scope>
    <source>
        <strain evidence="1 2">JCM 10478</strain>
    </source>
</reference>
<dbReference type="PROSITE" id="PS51318">
    <property type="entry name" value="TAT"/>
    <property type="match status" value="1"/>
</dbReference>
<proteinExistence type="predicted"/>
<dbReference type="Proteomes" id="UP000011632">
    <property type="component" value="Unassembled WGS sequence"/>
</dbReference>
<accession>L9XRR1</accession>
<keyword evidence="2" id="KW-1185">Reference proteome</keyword>
<dbReference type="GO" id="GO:0004181">
    <property type="term" value="F:metallocarboxypeptidase activity"/>
    <property type="evidence" value="ECO:0007669"/>
    <property type="project" value="TreeGrafter"/>
</dbReference>
<dbReference type="OrthoDB" id="156772at2157"/>
<dbReference type="Gene3D" id="2.60.40.1120">
    <property type="entry name" value="Carboxypeptidase-like, regulatory domain"/>
    <property type="match status" value="2"/>
</dbReference>
<evidence type="ECO:0000313" key="1">
    <source>
        <dbReference type="EMBL" id="ELY64479.1"/>
    </source>
</evidence>
<organism evidence="1 2">
    <name type="scientific">Natrinema versiforme JCM 10478</name>
    <dbReference type="NCBI Taxonomy" id="1227496"/>
    <lineage>
        <taxon>Archaea</taxon>
        <taxon>Methanobacteriati</taxon>
        <taxon>Methanobacteriota</taxon>
        <taxon>Stenosarchaea group</taxon>
        <taxon>Halobacteria</taxon>
        <taxon>Halobacteriales</taxon>
        <taxon>Natrialbaceae</taxon>
        <taxon>Natrinema</taxon>
    </lineage>
</organism>
<dbReference type="AlphaFoldDB" id="L9XRR1"/>
<dbReference type="PATRIC" id="fig|1227496.3.peg.3435"/>
<dbReference type="InterPro" id="IPR006311">
    <property type="entry name" value="TAT_signal"/>
</dbReference>
<comment type="caution">
    <text evidence="1">The sequence shown here is derived from an EMBL/GenBank/DDBJ whole genome shotgun (WGS) entry which is preliminary data.</text>
</comment>
<dbReference type="SUPFAM" id="SSF49464">
    <property type="entry name" value="Carboxypeptidase regulatory domain-like"/>
    <property type="match status" value="2"/>
</dbReference>
<dbReference type="Pfam" id="PF13620">
    <property type="entry name" value="CarboxypepD_reg"/>
    <property type="match status" value="2"/>
</dbReference>
<dbReference type="RefSeq" id="WP_006432509.1">
    <property type="nucleotide sequence ID" value="NZ_AOID01000051.1"/>
</dbReference>
<dbReference type="GO" id="GO:0006518">
    <property type="term" value="P:peptide metabolic process"/>
    <property type="evidence" value="ECO:0007669"/>
    <property type="project" value="TreeGrafter"/>
</dbReference>
<dbReference type="InterPro" id="IPR050753">
    <property type="entry name" value="Peptidase_M14_domain"/>
</dbReference>
<sequence length="299" mass="31583">MSNYRRQVLRRTALLGSGLFATASGTTAAAASDTDAGRLEGTVTHFGTPVTEATVAADDGTEAATDETGAYTLALAPGEYTLTVTAPGYAPVSTDIAVAGNERRTRDFDLEREWGPGTGELEVFATPVGGGSTIPCEIAVFGADRYDVTASRGSVPDGDRWGSGFDVSEGWWEILVTDAEGYSDGYQEVLVEDGETAFGWVQLEAGDDEISETGQIEGRVVDPNGTAITDATVRAGGARVSVDGEGEFDLELEHGRHRVVVDAAGYRRVVGDMQVKFGRMTELNVTLRTSASRGVPERE</sequence>
<dbReference type="GO" id="GO:0016485">
    <property type="term" value="P:protein processing"/>
    <property type="evidence" value="ECO:0007669"/>
    <property type="project" value="TreeGrafter"/>
</dbReference>
<gene>
    <name evidence="1" type="ORF">C489_17039</name>
</gene>
<evidence type="ECO:0000313" key="2">
    <source>
        <dbReference type="Proteomes" id="UP000011632"/>
    </source>
</evidence>
<protein>
    <submittedName>
        <fullName evidence="1">PEGA domain-containing protein</fullName>
    </submittedName>
</protein>